<reference evidence="6 7" key="1">
    <citation type="submission" date="2018-06" db="EMBL/GenBank/DDBJ databases">
        <authorList>
            <consortium name="Pathogen Informatics"/>
            <person name="Doyle S."/>
        </authorList>
    </citation>
    <scope>NUCLEOTIDE SEQUENCE [LARGE SCALE GENOMIC DNA]</scope>
    <source>
        <strain evidence="6 7">NCTC11545</strain>
    </source>
</reference>
<dbReference type="InterPro" id="IPR020846">
    <property type="entry name" value="MFS_dom"/>
</dbReference>
<dbReference type="EMBL" id="UAVS01000007">
    <property type="protein sequence ID" value="SQA94862.1"/>
    <property type="molecule type" value="Genomic_DNA"/>
</dbReference>
<dbReference type="PANTHER" id="PTHR43129:SF1">
    <property type="entry name" value="FOSMIDOMYCIN RESISTANCE PROTEIN"/>
    <property type="match status" value="1"/>
</dbReference>
<feature type="transmembrane region" description="Helical" evidence="4">
    <location>
        <begin position="264"/>
        <end position="284"/>
    </location>
</feature>
<sequence length="413" mass="45130">MYQENKPQYRILLLIALAHGLNDLIQGVIPSIYPALQSKYALTMAQVGVITLCYQLSASILQPLVGNYTDKHPKPYSQVLGMAFTTMGIVSLSLASSYTAILCSVVFIGVGSSVFHPESSRVAFLASGGRRSFAQAIFQLGGNFGTALAPLLVILLLFSKKVIDGRVIEESHQGNLIWFAGFSIFAMLILLLIGKWRSILLKLLKKKAKKPVVLPNLTRAQIRNSMIILMLLVFSKNFYTAAINNYFQFYTIKKFGFSNAEAQVYLFYFLGAVAAGSLIGGFLGDKVGRKFIIWFSILGAAPFALWLPYADATTTAVLIVLIGFIISSAFASILVYSQELLPKKIGMISGFFYGFAFGMGGLASAVLGKLIDITNIDFVYKLCSFLPLMGLIAYFLPNLSSVSLSQKQTRATP</sequence>
<dbReference type="Proteomes" id="UP000250169">
    <property type="component" value="Unassembled WGS sequence"/>
</dbReference>
<feature type="transmembrane region" description="Helical" evidence="4">
    <location>
        <begin position="226"/>
        <end position="244"/>
    </location>
</feature>
<feature type="transmembrane region" description="Helical" evidence="4">
    <location>
        <begin position="348"/>
        <end position="366"/>
    </location>
</feature>
<proteinExistence type="predicted"/>
<evidence type="ECO:0000259" key="5">
    <source>
        <dbReference type="PROSITE" id="PS50850"/>
    </source>
</evidence>
<dbReference type="CDD" id="cd17478">
    <property type="entry name" value="MFS_FsR"/>
    <property type="match status" value="1"/>
</dbReference>
<evidence type="ECO:0000313" key="7">
    <source>
        <dbReference type="Proteomes" id="UP000250169"/>
    </source>
</evidence>
<dbReference type="Pfam" id="PF07690">
    <property type="entry name" value="MFS_1"/>
    <property type="match status" value="1"/>
</dbReference>
<keyword evidence="3 4" id="KW-0472">Membrane</keyword>
<protein>
    <submittedName>
        <fullName evidence="6">Fosmidomycin resistance protein</fullName>
    </submittedName>
</protein>
<dbReference type="PROSITE" id="PS50850">
    <property type="entry name" value="MFS"/>
    <property type="match status" value="1"/>
</dbReference>
<evidence type="ECO:0000256" key="3">
    <source>
        <dbReference type="ARBA" id="ARBA00023136"/>
    </source>
</evidence>
<dbReference type="GO" id="GO:0022857">
    <property type="term" value="F:transmembrane transporter activity"/>
    <property type="evidence" value="ECO:0007669"/>
    <property type="project" value="InterPro"/>
</dbReference>
<name>A0A2X2SNV7_CAPOC</name>
<feature type="domain" description="Major facilitator superfamily (MFS) profile" evidence="5">
    <location>
        <begin position="11"/>
        <end position="401"/>
    </location>
</feature>
<feature type="transmembrane region" description="Helical" evidence="4">
    <location>
        <begin position="98"/>
        <end position="115"/>
    </location>
</feature>
<accession>A0A2X2SNV7</accession>
<dbReference type="SUPFAM" id="SSF103473">
    <property type="entry name" value="MFS general substrate transporter"/>
    <property type="match status" value="1"/>
</dbReference>
<dbReference type="GO" id="GO:0005886">
    <property type="term" value="C:plasma membrane"/>
    <property type="evidence" value="ECO:0007669"/>
    <property type="project" value="TreeGrafter"/>
</dbReference>
<evidence type="ECO:0000256" key="4">
    <source>
        <dbReference type="SAM" id="Phobius"/>
    </source>
</evidence>
<feature type="transmembrane region" description="Helical" evidence="4">
    <location>
        <begin position="12"/>
        <end position="33"/>
    </location>
</feature>
<dbReference type="RefSeq" id="WP_111973125.1">
    <property type="nucleotide sequence ID" value="NZ_UAVS01000007.1"/>
</dbReference>
<organism evidence="6 7">
    <name type="scientific">Capnocytophaga ochracea</name>
    <dbReference type="NCBI Taxonomy" id="1018"/>
    <lineage>
        <taxon>Bacteria</taxon>
        <taxon>Pseudomonadati</taxon>
        <taxon>Bacteroidota</taxon>
        <taxon>Flavobacteriia</taxon>
        <taxon>Flavobacteriales</taxon>
        <taxon>Flavobacteriaceae</taxon>
        <taxon>Capnocytophaga</taxon>
    </lineage>
</organism>
<dbReference type="PANTHER" id="PTHR43129">
    <property type="entry name" value="FOSMIDOMYCIN RESISTANCE PROTEIN"/>
    <property type="match status" value="1"/>
</dbReference>
<feature type="transmembrane region" description="Helical" evidence="4">
    <location>
        <begin position="315"/>
        <end position="336"/>
    </location>
</feature>
<dbReference type="InterPro" id="IPR011701">
    <property type="entry name" value="MFS"/>
</dbReference>
<feature type="transmembrane region" description="Helical" evidence="4">
    <location>
        <begin position="291"/>
        <end position="309"/>
    </location>
</feature>
<dbReference type="AlphaFoldDB" id="A0A2X2SNV7"/>
<feature type="transmembrane region" description="Helical" evidence="4">
    <location>
        <begin position="177"/>
        <end position="196"/>
    </location>
</feature>
<keyword evidence="2 4" id="KW-1133">Transmembrane helix</keyword>
<dbReference type="InterPro" id="IPR036259">
    <property type="entry name" value="MFS_trans_sf"/>
</dbReference>
<dbReference type="Gene3D" id="1.20.1250.20">
    <property type="entry name" value="MFS general substrate transporter like domains"/>
    <property type="match status" value="2"/>
</dbReference>
<feature type="transmembrane region" description="Helical" evidence="4">
    <location>
        <begin position="136"/>
        <end position="157"/>
    </location>
</feature>
<keyword evidence="1 4" id="KW-0812">Transmembrane</keyword>
<evidence type="ECO:0000313" key="6">
    <source>
        <dbReference type="EMBL" id="SQA94862.1"/>
    </source>
</evidence>
<evidence type="ECO:0000256" key="2">
    <source>
        <dbReference type="ARBA" id="ARBA00022989"/>
    </source>
</evidence>
<gene>
    <name evidence="6" type="primary">fsr</name>
    <name evidence="6" type="ORF">NCTC11545_02061</name>
</gene>
<feature type="transmembrane region" description="Helical" evidence="4">
    <location>
        <begin position="378"/>
        <end position="397"/>
    </location>
</feature>
<evidence type="ECO:0000256" key="1">
    <source>
        <dbReference type="ARBA" id="ARBA00022692"/>
    </source>
</evidence>